<dbReference type="SUPFAM" id="SSF47384">
    <property type="entry name" value="Homodimeric domain of signal transducing histidine kinase"/>
    <property type="match status" value="1"/>
</dbReference>
<feature type="transmembrane region" description="Helical" evidence="6">
    <location>
        <begin position="330"/>
        <end position="350"/>
    </location>
</feature>
<dbReference type="SMART" id="SM00387">
    <property type="entry name" value="HATPase_c"/>
    <property type="match status" value="1"/>
</dbReference>
<dbReference type="Pfam" id="PF00512">
    <property type="entry name" value="HisKA"/>
    <property type="match status" value="1"/>
</dbReference>
<dbReference type="InterPro" id="IPR017181">
    <property type="entry name" value="Sig_transdc_His_kin_CHASE2"/>
</dbReference>
<name>A0A095SJQ4_9GAMM</name>
<dbReference type="SUPFAM" id="SSF55785">
    <property type="entry name" value="PYP-like sensor domain (PAS domain)"/>
    <property type="match status" value="1"/>
</dbReference>
<dbReference type="InterPro" id="IPR000014">
    <property type="entry name" value="PAS"/>
</dbReference>
<dbReference type="EC" id="2.7.13.3" evidence="2"/>
<keyword evidence="9" id="KW-1185">Reference proteome</keyword>
<keyword evidence="4" id="KW-0808">Transferase</keyword>
<comment type="catalytic activity">
    <reaction evidence="1">
        <text>ATP + protein L-histidine = ADP + protein N-phospho-L-histidine.</text>
        <dbReference type="EC" id="2.7.13.3"/>
    </reaction>
</comment>
<evidence type="ECO:0000256" key="5">
    <source>
        <dbReference type="ARBA" id="ARBA00022777"/>
    </source>
</evidence>
<protein>
    <recommendedName>
        <fullName evidence="2">histidine kinase</fullName>
        <ecNumber evidence="2">2.7.13.3</ecNumber>
    </recommendedName>
</protein>
<dbReference type="Pfam" id="PF05226">
    <property type="entry name" value="CHASE2"/>
    <property type="match status" value="1"/>
</dbReference>
<dbReference type="InterPro" id="IPR003661">
    <property type="entry name" value="HisK_dim/P_dom"/>
</dbReference>
<dbReference type="eggNOG" id="COG4252">
    <property type="taxonomic scope" value="Bacteria"/>
</dbReference>
<dbReference type="PATRIC" id="fig|1177154.3.peg.1847"/>
<evidence type="ECO:0000256" key="6">
    <source>
        <dbReference type="SAM" id="Phobius"/>
    </source>
</evidence>
<dbReference type="InterPro" id="IPR003594">
    <property type="entry name" value="HATPase_dom"/>
</dbReference>
<evidence type="ECO:0000256" key="2">
    <source>
        <dbReference type="ARBA" id="ARBA00012438"/>
    </source>
</evidence>
<dbReference type="OrthoDB" id="9806704at2"/>
<dbReference type="Pfam" id="PF13188">
    <property type="entry name" value="PAS_8"/>
    <property type="match status" value="1"/>
</dbReference>
<dbReference type="PANTHER" id="PTHR43047:SF72">
    <property type="entry name" value="OSMOSENSING HISTIDINE PROTEIN KINASE SLN1"/>
    <property type="match status" value="1"/>
</dbReference>
<dbReference type="PRINTS" id="PR00344">
    <property type="entry name" value="BCTRLSENSOR"/>
</dbReference>
<dbReference type="Gene3D" id="3.30.450.20">
    <property type="entry name" value="PAS domain"/>
    <property type="match status" value="1"/>
</dbReference>
<dbReference type="GO" id="GO:0009927">
    <property type="term" value="F:histidine phosphotransfer kinase activity"/>
    <property type="evidence" value="ECO:0007669"/>
    <property type="project" value="TreeGrafter"/>
</dbReference>
<dbReference type="InterPro" id="IPR036097">
    <property type="entry name" value="HisK_dim/P_sf"/>
</dbReference>
<dbReference type="InterPro" id="IPR007890">
    <property type="entry name" value="CHASE2"/>
</dbReference>
<reference evidence="8 9" key="1">
    <citation type="submission" date="2012-09" db="EMBL/GenBank/DDBJ databases">
        <title>Genome Sequence of alkane-degrading Bacterium Alcanivorax sp. 19-m-6.</title>
        <authorList>
            <person name="Lai Q."/>
            <person name="Shao Z."/>
        </authorList>
    </citation>
    <scope>NUCLEOTIDE SEQUENCE [LARGE SCALE GENOMIC DNA]</scope>
    <source>
        <strain evidence="8 9">19-m-6</strain>
    </source>
</reference>
<keyword evidence="5 8" id="KW-0418">Kinase</keyword>
<keyword evidence="3" id="KW-0597">Phosphoprotein</keyword>
<dbReference type="SMART" id="SM01080">
    <property type="entry name" value="CHASE2"/>
    <property type="match status" value="1"/>
</dbReference>
<evidence type="ECO:0000313" key="9">
    <source>
        <dbReference type="Proteomes" id="UP000029444"/>
    </source>
</evidence>
<dbReference type="RefSeq" id="WP_035232382.1">
    <property type="nucleotide sequence ID" value="NZ_ARXV01000006.1"/>
</dbReference>
<comment type="caution">
    <text evidence="8">The sequence shown here is derived from an EMBL/GenBank/DDBJ whole genome shotgun (WGS) entry which is preliminary data.</text>
</comment>
<dbReference type="PROSITE" id="PS50109">
    <property type="entry name" value="HIS_KIN"/>
    <property type="match status" value="1"/>
</dbReference>
<evidence type="ECO:0000259" key="7">
    <source>
        <dbReference type="PROSITE" id="PS50109"/>
    </source>
</evidence>
<feature type="transmembrane region" description="Helical" evidence="6">
    <location>
        <begin position="303"/>
        <end position="323"/>
    </location>
</feature>
<dbReference type="SUPFAM" id="SSF55874">
    <property type="entry name" value="ATPase domain of HSP90 chaperone/DNA topoisomerase II/histidine kinase"/>
    <property type="match status" value="1"/>
</dbReference>
<dbReference type="eggNOG" id="COG5002">
    <property type="taxonomic scope" value="Bacteria"/>
</dbReference>
<dbReference type="PANTHER" id="PTHR43047">
    <property type="entry name" value="TWO-COMPONENT HISTIDINE PROTEIN KINASE"/>
    <property type="match status" value="1"/>
</dbReference>
<keyword evidence="6" id="KW-0812">Transmembrane</keyword>
<accession>A0A095SJQ4</accession>
<dbReference type="CDD" id="cd00075">
    <property type="entry name" value="HATPase"/>
    <property type="match status" value="1"/>
</dbReference>
<keyword evidence="6" id="KW-0472">Membrane</keyword>
<sequence>MRNRLTLDQRRYLAEHISVLLLVGALSVLLSVSGALSFIDRYLYDNLLQALPDEPANDVVIVGIDEYSLREIGRWPWDRKVHAQIIDRLTELGARAVLVDLILSEPDRNNPGSDQALVDAMAANGHVYLPVHVEQLRAGGQLIEVLPYSPFARAAAGLGHVDLELDADGVARSVYMRSGIGQAWWPHITQTLLVNEGALPENIFPADKGEEFSGLANVRRYHRFIPFVSGPNSYPQVSAVELLENLIPEQLIRDRIVLVGATAAGLGDMLPTPIANNGELMAGVEINANLLDALRSDQLIRELNMPSVLILGALLALLAPLLLPYVLPRWSIPLVAAIMLSCVLVSMVMLITLRLWFPPAAAMTAALMAYPLWTWRRLEYSLSYMRKALERLAEYSELNRRLTRSASLEQFGVMLERVLPVRAWALSGPDTPLGGGEAVGEEVWKGPLARQYRFRYEGRRFELQLVWHQGLDADTYDYWVHAMLVRIRSGVPSAGPRYEVLENHIERLRREEERQEALTRFFQVTLAQIREGVVIADACGGIVFANPQAALLLGLDAARLNSGDFPVTDLGRELELREHGWDGLLRQTLAEGRCQLECRNRQGADLYLDMLLVHAGDNPGRMMILSFKDISEVKLALRTRSEMLDFLSHDLRSPMVSVLALTEKMRQGSAEDELPQFLDNVQHYAQKNLNIAEQFLQLARVEAVDSVEMNEQDMLDVVESAIDQVQIQAQQRDIVLRFDYDPEQDVWVLGNNELLERLIINLLTNAIKYSHEGSSVDVRLYAQDGQVCCDVRDRGVGIPPEFQARLFQRFSRASTSGGAGVRGAGMGLRFVKVVTERHGGEVRVQSKINEGSRFTLVLPRIDMG</sequence>
<dbReference type="EMBL" id="ARXV01000006">
    <property type="protein sequence ID" value="KGD64901.1"/>
    <property type="molecule type" value="Genomic_DNA"/>
</dbReference>
<dbReference type="Gene3D" id="1.10.287.130">
    <property type="match status" value="1"/>
</dbReference>
<dbReference type="PIRSF" id="PIRSF037347">
    <property type="entry name" value="STHK_CHASE2_PAS_prd"/>
    <property type="match status" value="1"/>
</dbReference>
<dbReference type="SMART" id="SM00388">
    <property type="entry name" value="HisKA"/>
    <property type="match status" value="1"/>
</dbReference>
<evidence type="ECO:0000256" key="1">
    <source>
        <dbReference type="ARBA" id="ARBA00000085"/>
    </source>
</evidence>
<dbReference type="GO" id="GO:0000155">
    <property type="term" value="F:phosphorelay sensor kinase activity"/>
    <property type="evidence" value="ECO:0007669"/>
    <property type="project" value="InterPro"/>
</dbReference>
<dbReference type="InterPro" id="IPR036890">
    <property type="entry name" value="HATPase_C_sf"/>
</dbReference>
<dbReference type="Gene3D" id="3.30.565.10">
    <property type="entry name" value="Histidine kinase-like ATPase, C-terminal domain"/>
    <property type="match status" value="1"/>
</dbReference>
<evidence type="ECO:0000256" key="3">
    <source>
        <dbReference type="ARBA" id="ARBA00022553"/>
    </source>
</evidence>
<feature type="domain" description="Histidine kinase" evidence="7">
    <location>
        <begin position="646"/>
        <end position="862"/>
    </location>
</feature>
<evidence type="ECO:0000256" key="4">
    <source>
        <dbReference type="ARBA" id="ARBA00022679"/>
    </source>
</evidence>
<dbReference type="CDD" id="cd00082">
    <property type="entry name" value="HisKA"/>
    <property type="match status" value="1"/>
</dbReference>
<dbReference type="FunFam" id="3.30.565.10:FF:000006">
    <property type="entry name" value="Sensor histidine kinase WalK"/>
    <property type="match status" value="1"/>
</dbReference>
<dbReference type="AlphaFoldDB" id="A0A095SJQ4"/>
<dbReference type="Proteomes" id="UP000029444">
    <property type="component" value="Unassembled WGS sequence"/>
</dbReference>
<evidence type="ECO:0000313" key="8">
    <source>
        <dbReference type="EMBL" id="KGD64901.1"/>
    </source>
</evidence>
<dbReference type="InterPro" id="IPR004358">
    <property type="entry name" value="Sig_transdc_His_kin-like_C"/>
</dbReference>
<dbReference type="GO" id="GO:0005886">
    <property type="term" value="C:plasma membrane"/>
    <property type="evidence" value="ECO:0007669"/>
    <property type="project" value="UniProtKB-ARBA"/>
</dbReference>
<dbReference type="Pfam" id="PF02518">
    <property type="entry name" value="HATPase_c"/>
    <property type="match status" value="1"/>
</dbReference>
<dbReference type="InterPro" id="IPR005467">
    <property type="entry name" value="His_kinase_dom"/>
</dbReference>
<gene>
    <name evidence="8" type="ORF">Y5S_01809</name>
</gene>
<dbReference type="InterPro" id="IPR035965">
    <property type="entry name" value="PAS-like_dom_sf"/>
</dbReference>
<dbReference type="STRING" id="1177154.Y5S_01809"/>
<keyword evidence="6" id="KW-1133">Transmembrane helix</keyword>
<organism evidence="8 9">
    <name type="scientific">Alcanivorax nanhaiticus</name>
    <dbReference type="NCBI Taxonomy" id="1177154"/>
    <lineage>
        <taxon>Bacteria</taxon>
        <taxon>Pseudomonadati</taxon>
        <taxon>Pseudomonadota</taxon>
        <taxon>Gammaproteobacteria</taxon>
        <taxon>Oceanospirillales</taxon>
        <taxon>Alcanivoracaceae</taxon>
        <taxon>Alcanivorax</taxon>
    </lineage>
</organism>
<proteinExistence type="predicted"/>